<keyword evidence="6 9" id="KW-0238">DNA-binding</keyword>
<dbReference type="Proteomes" id="UP001149140">
    <property type="component" value="Unassembled WGS sequence"/>
</dbReference>
<evidence type="ECO:0000256" key="3">
    <source>
        <dbReference type="ARBA" id="ARBA00022553"/>
    </source>
</evidence>
<dbReference type="InterPro" id="IPR051271">
    <property type="entry name" value="2C-system_Tx_regulators"/>
</dbReference>
<dbReference type="EMBL" id="JAPDOD010000025">
    <property type="protein sequence ID" value="MDA0163493.1"/>
    <property type="molecule type" value="Genomic_DNA"/>
</dbReference>
<keyword evidence="8 9" id="KW-0804">Transcription</keyword>
<evidence type="ECO:0000256" key="5">
    <source>
        <dbReference type="ARBA" id="ARBA00023015"/>
    </source>
</evidence>
<feature type="modified residue" description="4-aspartylphosphate" evidence="10">
    <location>
        <position position="55"/>
    </location>
</feature>
<comment type="subcellular location">
    <subcellularLocation>
        <location evidence="1 9">Cytoplasm</location>
    </subcellularLocation>
</comment>
<dbReference type="GO" id="GO:0003700">
    <property type="term" value="F:DNA-binding transcription factor activity"/>
    <property type="evidence" value="ECO:0007669"/>
    <property type="project" value="InterPro"/>
</dbReference>
<comment type="caution">
    <text evidence="12">The sequence shown here is derived from an EMBL/GenBank/DDBJ whole genome shotgun (WGS) entry which is preliminary data.</text>
</comment>
<gene>
    <name evidence="12" type="ORF">OM076_24685</name>
</gene>
<keyword evidence="7 9" id="KW-0010">Activator</keyword>
<feature type="domain" description="Response regulatory" evidence="11">
    <location>
        <begin position="4"/>
        <end position="120"/>
    </location>
</feature>
<evidence type="ECO:0000256" key="10">
    <source>
        <dbReference type="PROSITE-ProRule" id="PRU00169"/>
    </source>
</evidence>
<dbReference type="PROSITE" id="PS50110">
    <property type="entry name" value="RESPONSE_REGULATORY"/>
    <property type="match status" value="1"/>
</dbReference>
<evidence type="ECO:0000313" key="13">
    <source>
        <dbReference type="Proteomes" id="UP001149140"/>
    </source>
</evidence>
<sequence length="225" mass="24740">MTVRTLIVDDDVRVAEIHRSYVERIEGFTVAGVANRGTEALRRVLEDQPDLVLLDIYLPDLGGLEVCRRLRAAGNLVDVIAVTAARDVDTVKGAVGLGVAQYLVKPFAFATFRDKLERYAAYKLRTDKGGEAEQEEIDAILGELRTPGALPLPKGLSKETLELVARTLKAADTPLGAVETAEIAGLSRVTARRYLEHLVSADQAELELRYGGSGRPEHRYRWSSR</sequence>
<evidence type="ECO:0000256" key="6">
    <source>
        <dbReference type="ARBA" id="ARBA00023125"/>
    </source>
</evidence>
<keyword evidence="2 9" id="KW-0963">Cytoplasm</keyword>
<dbReference type="PANTHER" id="PTHR45526:SF1">
    <property type="entry name" value="TRANSCRIPTIONAL REGULATORY PROTEIN DCUR-RELATED"/>
    <property type="match status" value="1"/>
</dbReference>
<evidence type="ECO:0000256" key="9">
    <source>
        <dbReference type="PIRNR" id="PIRNR006171"/>
    </source>
</evidence>
<dbReference type="RefSeq" id="WP_270042738.1">
    <property type="nucleotide sequence ID" value="NZ_JAPDOD010000025.1"/>
</dbReference>
<dbReference type="SMART" id="SM00448">
    <property type="entry name" value="REC"/>
    <property type="match status" value="1"/>
</dbReference>
<proteinExistence type="predicted"/>
<protein>
    <recommendedName>
        <fullName evidence="9">Transcriptional regulatory protein</fullName>
    </recommendedName>
</protein>
<dbReference type="Gene3D" id="3.40.50.2300">
    <property type="match status" value="1"/>
</dbReference>
<evidence type="ECO:0000256" key="8">
    <source>
        <dbReference type="ARBA" id="ARBA00023163"/>
    </source>
</evidence>
<dbReference type="InterPro" id="IPR024187">
    <property type="entry name" value="Sig_transdc_resp-reg_cit/mal"/>
</dbReference>
<evidence type="ECO:0000256" key="7">
    <source>
        <dbReference type="ARBA" id="ARBA00023159"/>
    </source>
</evidence>
<evidence type="ECO:0000256" key="1">
    <source>
        <dbReference type="ARBA" id="ARBA00004496"/>
    </source>
</evidence>
<evidence type="ECO:0000256" key="2">
    <source>
        <dbReference type="ARBA" id="ARBA00022490"/>
    </source>
</evidence>
<dbReference type="CDD" id="cd19925">
    <property type="entry name" value="REC_citrate_TCS"/>
    <property type="match status" value="1"/>
</dbReference>
<keyword evidence="4 9" id="KW-0902">Two-component regulatory system</keyword>
<dbReference type="PANTHER" id="PTHR45526">
    <property type="entry name" value="TRANSCRIPTIONAL REGULATORY PROTEIN DPIA"/>
    <property type="match status" value="1"/>
</dbReference>
<keyword evidence="3 10" id="KW-0597">Phosphoprotein</keyword>
<accession>A0A9X3N265</accession>
<reference evidence="12" key="1">
    <citation type="submission" date="2022-10" db="EMBL/GenBank/DDBJ databases">
        <title>The WGS of Solirubrobacter ginsenosidimutans DSM 21036.</title>
        <authorList>
            <person name="Jiang Z."/>
        </authorList>
    </citation>
    <scope>NUCLEOTIDE SEQUENCE</scope>
    <source>
        <strain evidence="12">DSM 21036</strain>
    </source>
</reference>
<evidence type="ECO:0000259" key="11">
    <source>
        <dbReference type="PROSITE" id="PS50110"/>
    </source>
</evidence>
<dbReference type="GO" id="GO:0000156">
    <property type="term" value="F:phosphorelay response regulator activity"/>
    <property type="evidence" value="ECO:0007669"/>
    <property type="project" value="TreeGrafter"/>
</dbReference>
<evidence type="ECO:0000256" key="4">
    <source>
        <dbReference type="ARBA" id="ARBA00023012"/>
    </source>
</evidence>
<dbReference type="GO" id="GO:0003677">
    <property type="term" value="F:DNA binding"/>
    <property type="evidence" value="ECO:0007669"/>
    <property type="project" value="UniProtKB-KW"/>
</dbReference>
<dbReference type="InterPro" id="IPR001789">
    <property type="entry name" value="Sig_transdc_resp-reg_receiver"/>
</dbReference>
<dbReference type="Pfam" id="PF00072">
    <property type="entry name" value="Response_reg"/>
    <property type="match status" value="1"/>
</dbReference>
<evidence type="ECO:0000313" key="12">
    <source>
        <dbReference type="EMBL" id="MDA0163493.1"/>
    </source>
</evidence>
<name>A0A9X3N265_9ACTN</name>
<dbReference type="InterPro" id="IPR011006">
    <property type="entry name" value="CheY-like_superfamily"/>
</dbReference>
<dbReference type="AlphaFoldDB" id="A0A9X3N265"/>
<dbReference type="PIRSF" id="PIRSF006171">
    <property type="entry name" value="RR_citrat_malat"/>
    <property type="match status" value="1"/>
</dbReference>
<keyword evidence="5 9" id="KW-0805">Transcription regulation</keyword>
<dbReference type="SUPFAM" id="SSF52172">
    <property type="entry name" value="CheY-like"/>
    <property type="match status" value="1"/>
</dbReference>
<organism evidence="12 13">
    <name type="scientific">Solirubrobacter ginsenosidimutans</name>
    <dbReference type="NCBI Taxonomy" id="490573"/>
    <lineage>
        <taxon>Bacteria</taxon>
        <taxon>Bacillati</taxon>
        <taxon>Actinomycetota</taxon>
        <taxon>Thermoleophilia</taxon>
        <taxon>Solirubrobacterales</taxon>
        <taxon>Solirubrobacteraceae</taxon>
        <taxon>Solirubrobacter</taxon>
    </lineage>
</organism>
<dbReference type="GO" id="GO:0005737">
    <property type="term" value="C:cytoplasm"/>
    <property type="evidence" value="ECO:0007669"/>
    <property type="project" value="UniProtKB-SubCell"/>
</dbReference>
<keyword evidence="13" id="KW-1185">Reference proteome</keyword>